<dbReference type="InterPro" id="IPR016040">
    <property type="entry name" value="NAD(P)-bd_dom"/>
</dbReference>
<protein>
    <submittedName>
        <fullName evidence="3">Oxidoreductase</fullName>
    </submittedName>
</protein>
<accession>A0A0V7ZYN0</accession>
<sequence length="256" mass="27620">MKKVLVTGATGGTGSLVMKKLLQQQNEFEAFGFARNEAKVIELFGSTEKFFLGDIKDQSVLEQAMVGINALVILTSAIPIMKTPPTKEGERPVFEYAPGGTPEEVDYQGQKNQIDAAVKAGVEQIVLVGSGGGTDENHYLNTIGNGNILIWKRKAEQYLIDSGIDYTIVHAGGLLNETGGLRELLVGKDDTLINHPPNDIRPSIPREDVAEVVVQALREANARNKSFDIISKPEDDPSGVVTKDFAALFAQTTPGL</sequence>
<dbReference type="InterPro" id="IPR036291">
    <property type="entry name" value="NAD(P)-bd_dom_sf"/>
</dbReference>
<dbReference type="GO" id="GO:0016491">
    <property type="term" value="F:oxidoreductase activity"/>
    <property type="evidence" value="ECO:0007669"/>
    <property type="project" value="InterPro"/>
</dbReference>
<dbReference type="Proteomes" id="UP000053372">
    <property type="component" value="Unassembled WGS sequence"/>
</dbReference>
<dbReference type="PANTHER" id="PTHR14194:SF86">
    <property type="entry name" value="OS05G0110300 PROTEIN"/>
    <property type="match status" value="1"/>
</dbReference>
<dbReference type="EMBL" id="LMTZ01000015">
    <property type="protein sequence ID" value="KST69683.1"/>
    <property type="molecule type" value="Genomic_DNA"/>
</dbReference>
<dbReference type="RefSeq" id="WP_027845500.1">
    <property type="nucleotide sequence ID" value="NZ_LMTZ01000014.1"/>
</dbReference>
<dbReference type="Pfam" id="PF13460">
    <property type="entry name" value="NAD_binding_10"/>
    <property type="match status" value="1"/>
</dbReference>
<evidence type="ECO:0000259" key="1">
    <source>
        <dbReference type="Pfam" id="PF13460"/>
    </source>
</evidence>
<comment type="caution">
    <text evidence="3">The sequence shown here is derived from an EMBL/GenBank/DDBJ whole genome shotgun (WGS) entry which is preliminary data.</text>
</comment>
<keyword evidence="4" id="KW-1185">Reference proteome</keyword>
<dbReference type="CDD" id="cd05243">
    <property type="entry name" value="SDR_a5"/>
    <property type="match status" value="1"/>
</dbReference>
<dbReference type="EMBL" id="LMTZ01000014">
    <property type="protein sequence ID" value="KST69693.1"/>
    <property type="molecule type" value="Genomic_DNA"/>
</dbReference>
<organism evidence="3 4">
    <name type="scientific">Mastigocoleus testarum BC008</name>
    <dbReference type="NCBI Taxonomy" id="371196"/>
    <lineage>
        <taxon>Bacteria</taxon>
        <taxon>Bacillati</taxon>
        <taxon>Cyanobacteriota</taxon>
        <taxon>Cyanophyceae</taxon>
        <taxon>Nostocales</taxon>
        <taxon>Hapalosiphonaceae</taxon>
        <taxon>Mastigocoleus</taxon>
    </lineage>
</organism>
<dbReference type="OrthoDB" id="9803892at2"/>
<dbReference type="PANTHER" id="PTHR14194">
    <property type="entry name" value="NITROGEN METABOLIC REGULATION PROTEIN NMR-RELATED"/>
    <property type="match status" value="1"/>
</dbReference>
<name>A0A0V7ZYN0_9CYAN</name>
<proteinExistence type="predicted"/>
<dbReference type="InterPro" id="IPR044163">
    <property type="entry name" value="SARED1-like"/>
</dbReference>
<dbReference type="AlphaFoldDB" id="A0A0V7ZYN0"/>
<reference evidence="3 4" key="1">
    <citation type="journal article" date="2015" name="Genome Announc.">
        <title>Draft Genome of the Euendolithic (true boring) Cyanobacterium Mastigocoleus testarum strain BC008.</title>
        <authorList>
            <person name="Guida B.S."/>
            <person name="Garcia-Pichel F."/>
        </authorList>
    </citation>
    <scope>NUCLEOTIDE SEQUENCE [LARGE SCALE GENOMIC DNA]</scope>
    <source>
        <strain evidence="3 4">BC008</strain>
    </source>
</reference>
<feature type="domain" description="NAD(P)-binding" evidence="1">
    <location>
        <begin position="8"/>
        <end position="219"/>
    </location>
</feature>
<gene>
    <name evidence="2" type="ORF">BC008_05130</name>
    <name evidence="3" type="ORF">BC008_05155</name>
</gene>
<dbReference type="SUPFAM" id="SSF51735">
    <property type="entry name" value="NAD(P)-binding Rossmann-fold domains"/>
    <property type="match status" value="1"/>
</dbReference>
<evidence type="ECO:0000313" key="4">
    <source>
        <dbReference type="Proteomes" id="UP000053372"/>
    </source>
</evidence>
<evidence type="ECO:0000313" key="2">
    <source>
        <dbReference type="EMBL" id="KST69683.1"/>
    </source>
</evidence>
<dbReference type="Gene3D" id="3.40.50.720">
    <property type="entry name" value="NAD(P)-binding Rossmann-like Domain"/>
    <property type="match status" value="1"/>
</dbReference>
<evidence type="ECO:0000313" key="3">
    <source>
        <dbReference type="EMBL" id="KST69693.1"/>
    </source>
</evidence>